<accession>A0ABQ8JE62</accession>
<dbReference type="Proteomes" id="UP000887458">
    <property type="component" value="Unassembled WGS sequence"/>
</dbReference>
<sequence>MFASFRIIITHSAFIMKLAGMTISNVYFVYKWKFLSVQSSRTITGIGSIWSFFSYCIVKSADNI</sequence>
<keyword evidence="1" id="KW-0812">Transmembrane</keyword>
<organism evidence="2 3">
    <name type="scientific">Dermatophagoides pteronyssinus</name>
    <name type="common">European house dust mite</name>
    <dbReference type="NCBI Taxonomy" id="6956"/>
    <lineage>
        <taxon>Eukaryota</taxon>
        <taxon>Metazoa</taxon>
        <taxon>Ecdysozoa</taxon>
        <taxon>Arthropoda</taxon>
        <taxon>Chelicerata</taxon>
        <taxon>Arachnida</taxon>
        <taxon>Acari</taxon>
        <taxon>Acariformes</taxon>
        <taxon>Sarcoptiformes</taxon>
        <taxon>Astigmata</taxon>
        <taxon>Psoroptidia</taxon>
        <taxon>Analgoidea</taxon>
        <taxon>Pyroglyphidae</taxon>
        <taxon>Dermatophagoidinae</taxon>
        <taxon>Dermatophagoides</taxon>
    </lineage>
</organism>
<proteinExistence type="predicted"/>
<feature type="transmembrane region" description="Helical" evidence="1">
    <location>
        <begin position="42"/>
        <end position="58"/>
    </location>
</feature>
<comment type="caution">
    <text evidence="2">The sequence shown here is derived from an EMBL/GenBank/DDBJ whole genome shotgun (WGS) entry which is preliminary data.</text>
</comment>
<reference evidence="2 3" key="1">
    <citation type="journal article" date="2018" name="J. Allergy Clin. Immunol.">
        <title>High-quality assembly of Dermatophagoides pteronyssinus genome and transcriptome reveals a wide range of novel allergens.</title>
        <authorList>
            <person name="Liu X.Y."/>
            <person name="Yang K.Y."/>
            <person name="Wang M.Q."/>
            <person name="Kwok J.S."/>
            <person name="Zeng X."/>
            <person name="Yang Z."/>
            <person name="Xiao X.J."/>
            <person name="Lau C.P."/>
            <person name="Li Y."/>
            <person name="Huang Z.M."/>
            <person name="Ba J.G."/>
            <person name="Yim A.K."/>
            <person name="Ouyang C.Y."/>
            <person name="Ngai S.M."/>
            <person name="Chan T.F."/>
            <person name="Leung E.L."/>
            <person name="Liu L."/>
            <person name="Liu Z.G."/>
            <person name="Tsui S.K."/>
        </authorList>
    </citation>
    <scope>NUCLEOTIDE SEQUENCE [LARGE SCALE GENOMIC DNA]</scope>
    <source>
        <strain evidence="2">Derp</strain>
    </source>
</reference>
<evidence type="ECO:0000256" key="1">
    <source>
        <dbReference type="SAM" id="Phobius"/>
    </source>
</evidence>
<evidence type="ECO:0000313" key="3">
    <source>
        <dbReference type="Proteomes" id="UP000887458"/>
    </source>
</evidence>
<feature type="transmembrane region" description="Helical" evidence="1">
    <location>
        <begin position="7"/>
        <end position="30"/>
    </location>
</feature>
<name>A0ABQ8JE62_DERPT</name>
<keyword evidence="1" id="KW-0472">Membrane</keyword>
<protein>
    <submittedName>
        <fullName evidence="2">Uncharacterized protein</fullName>
    </submittedName>
</protein>
<keyword evidence="1" id="KW-1133">Transmembrane helix</keyword>
<keyword evidence="3" id="KW-1185">Reference proteome</keyword>
<evidence type="ECO:0000313" key="2">
    <source>
        <dbReference type="EMBL" id="KAH9420906.1"/>
    </source>
</evidence>
<gene>
    <name evidence="2" type="ORF">DERP_001340</name>
</gene>
<reference evidence="2 3" key="2">
    <citation type="journal article" date="2022" name="Mol. Biol. Evol.">
        <title>Comparative Genomics Reveals Insights into the Divergent Evolution of Astigmatic Mites and Household Pest Adaptations.</title>
        <authorList>
            <person name="Xiong Q."/>
            <person name="Wan A.T."/>
            <person name="Liu X."/>
            <person name="Fung C.S."/>
            <person name="Xiao X."/>
            <person name="Malainual N."/>
            <person name="Hou J."/>
            <person name="Wang L."/>
            <person name="Wang M."/>
            <person name="Yang K.Y."/>
            <person name="Cui Y."/>
            <person name="Leung E.L."/>
            <person name="Nong W."/>
            <person name="Shin S.K."/>
            <person name="Au S.W."/>
            <person name="Jeong K.Y."/>
            <person name="Chew F.T."/>
            <person name="Hui J.H."/>
            <person name="Leung T.F."/>
            <person name="Tungtrongchitr A."/>
            <person name="Zhong N."/>
            <person name="Liu Z."/>
            <person name="Tsui S.K."/>
        </authorList>
    </citation>
    <scope>NUCLEOTIDE SEQUENCE [LARGE SCALE GENOMIC DNA]</scope>
    <source>
        <strain evidence="2">Derp</strain>
    </source>
</reference>
<dbReference type="EMBL" id="NJHN03000047">
    <property type="protein sequence ID" value="KAH9420906.1"/>
    <property type="molecule type" value="Genomic_DNA"/>
</dbReference>